<proteinExistence type="predicted"/>
<keyword evidence="4" id="KW-1185">Reference proteome</keyword>
<sequence length="394" mass="40998">MYGAASAHAAAMERRRAATAASASSSSAGGGLAGGGGGGPPRSIASALPHGAAPRLPSFRHADRPRLRALHTTCAVLLDMLGDDKGLGVGDALFLPGEAWRDADRGADAVADAREYAREEILDACAKDARARGIAPGVLSTLILELLRELDDSLLTGKLHEAFAAAVKIKDYRSRLYVTRLLLDRLPADRRAALDALVRVLARVAPRLDAPRSPSSSRATSSSRDVAMDAKDYDALVKTMAPGVLRRKGGGGGSPPKAQGGAPGPRRGLAADILFDGIEDGKRAAKLLKDIVRERLYLLDKAAVVVGEDDDGYAAGSAASAARKGGKERGDDDDAWFGYASATKAARPPQAGGSASSSSSPGDRENVEPNPVLRVKTKLRCVLYTGPHTTALAW</sequence>
<gene>
    <name evidence="3" type="ORF">MICPUCDRAFT_58787</name>
</gene>
<evidence type="ECO:0000313" key="3">
    <source>
        <dbReference type="EMBL" id="EEH56318.1"/>
    </source>
</evidence>
<name>C1MUF4_MICPC</name>
<feature type="compositionally biased region" description="Low complexity" evidence="1">
    <location>
        <begin position="255"/>
        <end position="266"/>
    </location>
</feature>
<dbReference type="EMBL" id="GG663740">
    <property type="protein sequence ID" value="EEH56318.1"/>
    <property type="molecule type" value="Genomic_DNA"/>
</dbReference>
<dbReference type="GO" id="GO:0007165">
    <property type="term" value="P:signal transduction"/>
    <property type="evidence" value="ECO:0007669"/>
    <property type="project" value="InterPro"/>
</dbReference>
<dbReference type="Pfam" id="PF00620">
    <property type="entry name" value="RhoGAP"/>
    <property type="match status" value="1"/>
</dbReference>
<dbReference type="KEGG" id="mpp:MICPUCDRAFT_58787"/>
<feature type="compositionally biased region" description="Low complexity" evidence="1">
    <location>
        <begin position="345"/>
        <end position="361"/>
    </location>
</feature>
<protein>
    <submittedName>
        <fullName evidence="3">Predicted protein</fullName>
    </submittedName>
</protein>
<dbReference type="InterPro" id="IPR008936">
    <property type="entry name" value="Rho_GTPase_activation_prot"/>
</dbReference>
<feature type="region of interest" description="Disordered" evidence="1">
    <location>
        <begin position="244"/>
        <end position="266"/>
    </location>
</feature>
<accession>C1MUF4</accession>
<dbReference type="PROSITE" id="PS50238">
    <property type="entry name" value="RHOGAP"/>
    <property type="match status" value="1"/>
</dbReference>
<evidence type="ECO:0000313" key="4">
    <source>
        <dbReference type="Proteomes" id="UP000001876"/>
    </source>
</evidence>
<feature type="region of interest" description="Disordered" evidence="1">
    <location>
        <begin position="343"/>
        <end position="371"/>
    </location>
</feature>
<dbReference type="Gene3D" id="1.10.555.10">
    <property type="entry name" value="Rho GTPase activation protein"/>
    <property type="match status" value="1"/>
</dbReference>
<feature type="compositionally biased region" description="Gly residues" evidence="1">
    <location>
        <begin position="28"/>
        <end position="40"/>
    </location>
</feature>
<organism evidence="4">
    <name type="scientific">Micromonas pusilla (strain CCMP1545)</name>
    <name type="common">Picoplanktonic green alga</name>
    <dbReference type="NCBI Taxonomy" id="564608"/>
    <lineage>
        <taxon>Eukaryota</taxon>
        <taxon>Viridiplantae</taxon>
        <taxon>Chlorophyta</taxon>
        <taxon>Mamiellophyceae</taxon>
        <taxon>Mamiellales</taxon>
        <taxon>Mamiellaceae</taxon>
        <taxon>Micromonas</taxon>
    </lineage>
</organism>
<feature type="domain" description="Rho-GAP" evidence="2">
    <location>
        <begin position="54"/>
        <end position="299"/>
    </location>
</feature>
<dbReference type="RefSeq" id="XP_003059186.1">
    <property type="nucleotide sequence ID" value="XM_003059140.1"/>
</dbReference>
<dbReference type="InterPro" id="IPR000198">
    <property type="entry name" value="RhoGAP_dom"/>
</dbReference>
<evidence type="ECO:0000256" key="1">
    <source>
        <dbReference type="SAM" id="MobiDB-lite"/>
    </source>
</evidence>
<dbReference type="GeneID" id="9684927"/>
<dbReference type="SUPFAM" id="SSF48350">
    <property type="entry name" value="GTPase activation domain, GAP"/>
    <property type="match status" value="1"/>
</dbReference>
<feature type="region of interest" description="Disordered" evidence="1">
    <location>
        <begin position="18"/>
        <end position="50"/>
    </location>
</feature>
<dbReference type="Proteomes" id="UP000001876">
    <property type="component" value="Unassembled WGS sequence"/>
</dbReference>
<evidence type="ECO:0000259" key="2">
    <source>
        <dbReference type="PROSITE" id="PS50238"/>
    </source>
</evidence>
<dbReference type="AlphaFoldDB" id="C1MUF4"/>
<reference evidence="3 4" key="1">
    <citation type="journal article" date="2009" name="Science">
        <title>Green evolution and dynamic adaptations revealed by genomes of the marine picoeukaryotes Micromonas.</title>
        <authorList>
            <person name="Worden A.Z."/>
            <person name="Lee J.H."/>
            <person name="Mock T."/>
            <person name="Rouze P."/>
            <person name="Simmons M.P."/>
            <person name="Aerts A.L."/>
            <person name="Allen A.E."/>
            <person name="Cuvelier M.L."/>
            <person name="Derelle E."/>
            <person name="Everett M.V."/>
            <person name="Foulon E."/>
            <person name="Grimwood J."/>
            <person name="Gundlach H."/>
            <person name="Henrissat B."/>
            <person name="Napoli C."/>
            <person name="McDonald S.M."/>
            <person name="Parker M.S."/>
            <person name="Rombauts S."/>
            <person name="Salamov A."/>
            <person name="Von Dassow P."/>
            <person name="Badger J.H."/>
            <person name="Coutinho P.M."/>
            <person name="Demir E."/>
            <person name="Dubchak I."/>
            <person name="Gentemann C."/>
            <person name="Eikrem W."/>
            <person name="Gready J.E."/>
            <person name="John U."/>
            <person name="Lanier W."/>
            <person name="Lindquist E.A."/>
            <person name="Lucas S."/>
            <person name="Mayer K.F."/>
            <person name="Moreau H."/>
            <person name="Not F."/>
            <person name="Otillar R."/>
            <person name="Panaud O."/>
            <person name="Pangilinan J."/>
            <person name="Paulsen I."/>
            <person name="Piegu B."/>
            <person name="Poliakov A."/>
            <person name="Robbens S."/>
            <person name="Schmutz J."/>
            <person name="Toulza E."/>
            <person name="Wyss T."/>
            <person name="Zelensky A."/>
            <person name="Zhou K."/>
            <person name="Armbrust E.V."/>
            <person name="Bhattacharya D."/>
            <person name="Goodenough U.W."/>
            <person name="Van de Peer Y."/>
            <person name="Grigoriev I.V."/>
        </authorList>
    </citation>
    <scope>NUCLEOTIDE SEQUENCE [LARGE SCALE GENOMIC DNA]</scope>
    <source>
        <strain evidence="3 4">CCMP1545</strain>
    </source>
</reference>
<feature type="compositionally biased region" description="Low complexity" evidence="1">
    <location>
        <begin position="18"/>
        <end position="27"/>
    </location>
</feature>